<feature type="region of interest" description="Disordered" evidence="2">
    <location>
        <begin position="38"/>
        <end position="130"/>
    </location>
</feature>
<evidence type="ECO:0000256" key="2">
    <source>
        <dbReference type="SAM" id="MobiDB-lite"/>
    </source>
</evidence>
<proteinExistence type="predicted"/>
<dbReference type="InterPro" id="IPR036236">
    <property type="entry name" value="Znf_C2H2_sf"/>
</dbReference>
<keyword evidence="1" id="KW-0863">Zinc-finger</keyword>
<keyword evidence="5" id="KW-1185">Reference proteome</keyword>
<sequence length="175" mass="18592">MATRLDKMVLDALEDIAVTTKKPIDEVLQAAQKIIENNLVKTESDNADEISAQAKPAAAAPISNSRNAGTSSANNPIVSSFKPATAETAATKTKRAAPKSKGSAAKQTTPKVKASASASGTASDASADERDIKQFTCEFPGCSRAFLHKSSRSRHYKLNHKASFTKKDENEVDVK</sequence>
<dbReference type="PROSITE" id="PS00028">
    <property type="entry name" value="ZINC_FINGER_C2H2_1"/>
    <property type="match status" value="1"/>
</dbReference>
<dbReference type="PROSITE" id="PS50157">
    <property type="entry name" value="ZINC_FINGER_C2H2_2"/>
    <property type="match status" value="1"/>
</dbReference>
<dbReference type="InterPro" id="IPR013087">
    <property type="entry name" value="Znf_C2H2_type"/>
</dbReference>
<dbReference type="Proteomes" id="UP001055115">
    <property type="component" value="Unassembled WGS sequence"/>
</dbReference>
<feature type="compositionally biased region" description="Low complexity" evidence="2">
    <location>
        <begin position="114"/>
        <end position="125"/>
    </location>
</feature>
<dbReference type="GeneID" id="73330505"/>
<dbReference type="EMBL" id="BQXU01000030">
    <property type="protein sequence ID" value="GKT49522.1"/>
    <property type="molecule type" value="Genomic_DNA"/>
</dbReference>
<accession>A0AA37PC72</accession>
<dbReference type="RefSeq" id="XP_049131872.1">
    <property type="nucleotide sequence ID" value="XM_049275915.1"/>
</dbReference>
<evidence type="ECO:0000313" key="4">
    <source>
        <dbReference type="EMBL" id="GKT49522.1"/>
    </source>
</evidence>
<dbReference type="GO" id="GO:0008270">
    <property type="term" value="F:zinc ion binding"/>
    <property type="evidence" value="ECO:0007669"/>
    <property type="project" value="UniProtKB-KW"/>
</dbReference>
<gene>
    <name evidence="4" type="ORF">ColSpa_09703</name>
</gene>
<comment type="caution">
    <text evidence="4">The sequence shown here is derived from an EMBL/GenBank/DDBJ whole genome shotgun (WGS) entry which is preliminary data.</text>
</comment>
<dbReference type="AlphaFoldDB" id="A0AA37PC72"/>
<feature type="compositionally biased region" description="Polar residues" evidence="2">
    <location>
        <begin position="62"/>
        <end position="78"/>
    </location>
</feature>
<dbReference type="SUPFAM" id="SSF57667">
    <property type="entry name" value="beta-beta-alpha zinc fingers"/>
    <property type="match status" value="1"/>
</dbReference>
<protein>
    <recommendedName>
        <fullName evidence="3">C2H2-type domain-containing protein</fullName>
    </recommendedName>
</protein>
<feature type="compositionally biased region" description="Low complexity" evidence="2">
    <location>
        <begin position="82"/>
        <end position="91"/>
    </location>
</feature>
<feature type="domain" description="C2H2-type" evidence="3">
    <location>
        <begin position="135"/>
        <end position="165"/>
    </location>
</feature>
<evidence type="ECO:0000256" key="1">
    <source>
        <dbReference type="PROSITE-ProRule" id="PRU00042"/>
    </source>
</evidence>
<feature type="compositionally biased region" description="Low complexity" evidence="2">
    <location>
        <begin position="52"/>
        <end position="61"/>
    </location>
</feature>
<keyword evidence="1" id="KW-0862">Zinc</keyword>
<evidence type="ECO:0000313" key="5">
    <source>
        <dbReference type="Proteomes" id="UP001055115"/>
    </source>
</evidence>
<evidence type="ECO:0000259" key="3">
    <source>
        <dbReference type="PROSITE" id="PS50157"/>
    </source>
</evidence>
<name>A0AA37PC72_9PEZI</name>
<reference evidence="4 5" key="1">
    <citation type="submission" date="2022-03" db="EMBL/GenBank/DDBJ databases">
        <title>Genome data of Colletotrichum spp.</title>
        <authorList>
            <person name="Utami Y.D."/>
            <person name="Hiruma K."/>
        </authorList>
    </citation>
    <scope>NUCLEOTIDE SEQUENCE [LARGE SCALE GENOMIC DNA]</scope>
    <source>
        <strain evidence="4 5">MAFF 239500</strain>
    </source>
</reference>
<dbReference type="Gene3D" id="3.30.160.60">
    <property type="entry name" value="Classic Zinc Finger"/>
    <property type="match status" value="1"/>
</dbReference>
<organism evidence="4 5">
    <name type="scientific">Colletotrichum spaethianum</name>
    <dbReference type="NCBI Taxonomy" id="700344"/>
    <lineage>
        <taxon>Eukaryota</taxon>
        <taxon>Fungi</taxon>
        <taxon>Dikarya</taxon>
        <taxon>Ascomycota</taxon>
        <taxon>Pezizomycotina</taxon>
        <taxon>Sordariomycetes</taxon>
        <taxon>Hypocreomycetidae</taxon>
        <taxon>Glomerellales</taxon>
        <taxon>Glomerellaceae</taxon>
        <taxon>Colletotrichum</taxon>
        <taxon>Colletotrichum spaethianum species complex</taxon>
    </lineage>
</organism>
<keyword evidence="1" id="KW-0479">Metal-binding</keyword>